<keyword evidence="2" id="KW-1185">Reference proteome</keyword>
<accession>A0AA49ACJ4</accession>
<evidence type="ECO:0000313" key="2">
    <source>
        <dbReference type="Proteomes" id="UP000662888"/>
    </source>
</evidence>
<dbReference type="RefSeq" id="WP_206092808.1">
    <property type="nucleotide sequence ID" value="NZ_CP065053.1"/>
</dbReference>
<protein>
    <submittedName>
        <fullName evidence="1">DUF2599 domain-containing protein</fullName>
    </submittedName>
</protein>
<dbReference type="Pfam" id="PF10783">
    <property type="entry name" value="DUF2599"/>
    <property type="match status" value="1"/>
</dbReference>
<gene>
    <name evidence="1" type="ORF">IV454_23995</name>
</gene>
<dbReference type="Proteomes" id="UP000662888">
    <property type="component" value="Chromosome"/>
</dbReference>
<organism evidence="1 2">
    <name type="scientific">Massilia antarctica</name>
    <dbReference type="NCBI Taxonomy" id="2765360"/>
    <lineage>
        <taxon>Bacteria</taxon>
        <taxon>Pseudomonadati</taxon>
        <taxon>Pseudomonadota</taxon>
        <taxon>Betaproteobacteria</taxon>
        <taxon>Burkholderiales</taxon>
        <taxon>Oxalobacteraceae</taxon>
        <taxon>Telluria group</taxon>
        <taxon>Massilia</taxon>
    </lineage>
</organism>
<sequence length="99" mass="10857">MPAACPYARPRGPVWLNAGGYLVGVGGWNELYSKYKNRGLNTNLGSVRNQFICHQQVVAVVQPNKASWNIDEWRRDVGYLATVNARCNPGQPGGGKVID</sequence>
<dbReference type="InterPro" id="IPR019719">
    <property type="entry name" value="DUF2599"/>
</dbReference>
<reference evidence="1 2" key="1">
    <citation type="submission" date="2020-11" db="EMBL/GenBank/DDBJ databases">
        <authorList>
            <person name="Sun Q."/>
        </authorList>
    </citation>
    <scope>NUCLEOTIDE SEQUENCE [LARGE SCALE GENOMIC DNA]</scope>
    <source>
        <strain evidence="1 2">P8398</strain>
    </source>
</reference>
<proteinExistence type="predicted"/>
<name>A0AA49ACJ4_9BURK</name>
<evidence type="ECO:0000313" key="1">
    <source>
        <dbReference type="EMBL" id="QPI53405.1"/>
    </source>
</evidence>
<dbReference type="EMBL" id="CP065053">
    <property type="protein sequence ID" value="QPI53405.1"/>
    <property type="molecule type" value="Genomic_DNA"/>
</dbReference>